<dbReference type="Pfam" id="PF09603">
    <property type="entry name" value="Fib_succ_major"/>
    <property type="match status" value="1"/>
</dbReference>
<protein>
    <submittedName>
        <fullName evidence="2">Fibrobacter succinogenes major paralogous domain-containing protein</fullName>
    </submittedName>
</protein>
<dbReference type="EMBL" id="JAFIDN010000017">
    <property type="protein sequence ID" value="MBP3193903.1"/>
    <property type="molecule type" value="Genomic_DNA"/>
</dbReference>
<evidence type="ECO:0000259" key="1">
    <source>
        <dbReference type="Pfam" id="PF09603"/>
    </source>
</evidence>
<gene>
    <name evidence="2" type="ORF">NATSA_14595</name>
</gene>
<evidence type="ECO:0000313" key="3">
    <source>
        <dbReference type="Proteomes" id="UP000673975"/>
    </source>
</evidence>
<dbReference type="Proteomes" id="UP000673975">
    <property type="component" value="Unassembled WGS sequence"/>
</dbReference>
<feature type="domain" description="Fibrobacter succinogenes major paralogous" evidence="1">
    <location>
        <begin position="105"/>
        <end position="331"/>
    </location>
</feature>
<dbReference type="RefSeq" id="WP_210513363.1">
    <property type="nucleotide sequence ID" value="NZ_JAFIDN010000017.1"/>
</dbReference>
<dbReference type="NCBIfam" id="TIGR02145">
    <property type="entry name" value="Fib_succ_major"/>
    <property type="match status" value="1"/>
</dbReference>
<accession>A0A8J7S8G7</accession>
<dbReference type="AlphaFoldDB" id="A0A8J7S8G7"/>
<sequence>MEEIKSGKKMIPLNRFVALLNQQTAQLFYYYVNNCRISLLCLYKYQVTGRPAEGWRFDRWEGDHEGDVYIERFTISSDATVTAVFRDDIETGTVTDIDGNEYKTVVIGDVEWMAENLRVTHYRDGSEIFHAASRAQWRDDTYDGKTKTGKGAYSVQPHEDIEGLDSQEDVMRAYGKLYNGFAVEDSRGLCPDGWEVSSSWPALDRVAARYHDPWQRDEIDIDTMFNSNMLKSRRQIDSPYGEPWSTDEHPRWESHDLHFGIDNYGFNAVPGGMRSFGGRFRFVGESGLWWDNVRSGWDEHQMYYYRLSYNEGLSSGSSYGLYMRKGLSVRCPRDAH</sequence>
<dbReference type="InterPro" id="IPR011871">
    <property type="entry name" value="Fib_succ_major"/>
</dbReference>
<keyword evidence="3" id="KW-1185">Reference proteome</keyword>
<organism evidence="2 3">
    <name type="scientific">Natronogracilivirga saccharolytica</name>
    <dbReference type="NCBI Taxonomy" id="2812953"/>
    <lineage>
        <taxon>Bacteria</taxon>
        <taxon>Pseudomonadati</taxon>
        <taxon>Balneolota</taxon>
        <taxon>Balneolia</taxon>
        <taxon>Balneolales</taxon>
        <taxon>Cyclonatronaceae</taxon>
        <taxon>Natronogracilivirga</taxon>
    </lineage>
</organism>
<evidence type="ECO:0000313" key="2">
    <source>
        <dbReference type="EMBL" id="MBP3193903.1"/>
    </source>
</evidence>
<name>A0A8J7S8G7_9BACT</name>
<reference evidence="2" key="1">
    <citation type="submission" date="2021-02" db="EMBL/GenBank/DDBJ databases">
        <title>Natronogracilivirga saccharolytica gen. nov. sp. nov. a new anaerobic, haloalkiliphilic carbohydrate-fermenting bacterium from soda lake and proposing of Cyclonatronumiaceae fam. nov. in the phylum Balneolaeota.</title>
        <authorList>
            <person name="Zhilina T.N."/>
            <person name="Sorokin D.Y."/>
            <person name="Zavarzina D.G."/>
            <person name="Toshchakov S.V."/>
            <person name="Kublanov I.V."/>
        </authorList>
    </citation>
    <scope>NUCLEOTIDE SEQUENCE</scope>
    <source>
        <strain evidence="2">Z-1702</strain>
    </source>
</reference>
<comment type="caution">
    <text evidence="2">The sequence shown here is derived from an EMBL/GenBank/DDBJ whole genome shotgun (WGS) entry which is preliminary data.</text>
</comment>
<proteinExistence type="predicted"/>